<dbReference type="PROSITE" id="PS51257">
    <property type="entry name" value="PROKAR_LIPOPROTEIN"/>
    <property type="match status" value="1"/>
</dbReference>
<evidence type="ECO:0000313" key="2">
    <source>
        <dbReference type="Proteomes" id="UP001595766"/>
    </source>
</evidence>
<comment type="caution">
    <text evidence="1">The sequence shown here is derived from an EMBL/GenBank/DDBJ whole genome shotgun (WGS) entry which is preliminary data.</text>
</comment>
<accession>A0ABV8EM28</accession>
<evidence type="ECO:0000313" key="1">
    <source>
        <dbReference type="EMBL" id="MFC3977354.1"/>
    </source>
</evidence>
<name>A0ABV8EM28_9BACT</name>
<protein>
    <recommendedName>
        <fullName evidence="3">Lipoprotein</fullName>
    </recommendedName>
</protein>
<dbReference type="EMBL" id="JBHSAV010000056">
    <property type="protein sequence ID" value="MFC3977354.1"/>
    <property type="molecule type" value="Genomic_DNA"/>
</dbReference>
<sequence>MKKLMIALFSAGVLFACKQEKSIEERFVYEDDKITDLETGDQYLLEESDSEFVLVHDDGSKEKIAIEEAPFFGTTLSDEYVSDWKRSIEERKELLLQEKKEQLKKARKERYADLSDDELMKKFQKSHKDNVDMAIQMDMVSELVDRNIISDEDASELLEIEPELVNLDIELESPEIQ</sequence>
<gene>
    <name evidence="1" type="ORF">ACFOUP_13285</name>
</gene>
<keyword evidence="2" id="KW-1185">Reference proteome</keyword>
<evidence type="ECO:0008006" key="3">
    <source>
        <dbReference type="Google" id="ProtNLM"/>
    </source>
</evidence>
<reference evidence="2" key="1">
    <citation type="journal article" date="2019" name="Int. J. Syst. Evol. Microbiol.">
        <title>The Global Catalogue of Microorganisms (GCM) 10K type strain sequencing project: providing services to taxonomists for standard genome sequencing and annotation.</title>
        <authorList>
            <consortium name="The Broad Institute Genomics Platform"/>
            <consortium name="The Broad Institute Genome Sequencing Center for Infectious Disease"/>
            <person name="Wu L."/>
            <person name="Ma J."/>
        </authorList>
    </citation>
    <scope>NUCLEOTIDE SEQUENCE [LARGE SCALE GENOMIC DNA]</scope>
    <source>
        <strain evidence="2">CECT 8551</strain>
    </source>
</reference>
<dbReference type="Proteomes" id="UP001595766">
    <property type="component" value="Unassembled WGS sequence"/>
</dbReference>
<dbReference type="RefSeq" id="WP_241297395.1">
    <property type="nucleotide sequence ID" value="NZ_JAKZGR010000020.1"/>
</dbReference>
<proteinExistence type="predicted"/>
<organism evidence="1 2">
    <name type="scientific">Belliella kenyensis</name>
    <dbReference type="NCBI Taxonomy" id="1472724"/>
    <lineage>
        <taxon>Bacteria</taxon>
        <taxon>Pseudomonadati</taxon>
        <taxon>Bacteroidota</taxon>
        <taxon>Cytophagia</taxon>
        <taxon>Cytophagales</taxon>
        <taxon>Cyclobacteriaceae</taxon>
        <taxon>Belliella</taxon>
    </lineage>
</organism>